<organism evidence="1 2">
    <name type="scientific">Apiospora phragmitis</name>
    <dbReference type="NCBI Taxonomy" id="2905665"/>
    <lineage>
        <taxon>Eukaryota</taxon>
        <taxon>Fungi</taxon>
        <taxon>Dikarya</taxon>
        <taxon>Ascomycota</taxon>
        <taxon>Pezizomycotina</taxon>
        <taxon>Sordariomycetes</taxon>
        <taxon>Xylariomycetidae</taxon>
        <taxon>Amphisphaeriales</taxon>
        <taxon>Apiosporaceae</taxon>
        <taxon>Apiospora</taxon>
    </lineage>
</organism>
<comment type="caution">
    <text evidence="1">The sequence shown here is derived from an EMBL/GenBank/DDBJ whole genome shotgun (WGS) entry which is preliminary data.</text>
</comment>
<proteinExistence type="predicted"/>
<reference evidence="1 2" key="1">
    <citation type="submission" date="2023-01" db="EMBL/GenBank/DDBJ databases">
        <title>Analysis of 21 Apiospora genomes using comparative genomics revels a genus with tremendous synthesis potential of carbohydrate active enzymes and secondary metabolites.</title>
        <authorList>
            <person name="Sorensen T."/>
        </authorList>
    </citation>
    <scope>NUCLEOTIDE SEQUENCE [LARGE SCALE GENOMIC DNA]</scope>
    <source>
        <strain evidence="1 2">CBS 135458</strain>
    </source>
</reference>
<gene>
    <name evidence="1" type="ORF">PG994_008521</name>
</gene>
<dbReference type="EMBL" id="JAQQWL010000009">
    <property type="protein sequence ID" value="KAK8058073.1"/>
    <property type="molecule type" value="Genomic_DNA"/>
</dbReference>
<evidence type="ECO:0000313" key="2">
    <source>
        <dbReference type="Proteomes" id="UP001480595"/>
    </source>
</evidence>
<evidence type="ECO:0000313" key="1">
    <source>
        <dbReference type="EMBL" id="KAK8058073.1"/>
    </source>
</evidence>
<dbReference type="Proteomes" id="UP001480595">
    <property type="component" value="Unassembled WGS sequence"/>
</dbReference>
<dbReference type="GeneID" id="92092993"/>
<accession>A0ABR1UGQ7</accession>
<protein>
    <submittedName>
        <fullName evidence="1">Uncharacterized protein</fullName>
    </submittedName>
</protein>
<keyword evidence="2" id="KW-1185">Reference proteome</keyword>
<sequence>MFNSVLLLADGLASPAPVFFHVDREEESLAMYCYAGDFLRVYAHREHPSLMSATTTRWPRLEGGYRARRLGTPKDRRVACMTGDITHNNYRFADIPNALAGSQGFGRGFLFCFPFVFSVGTRLGEIFKNRR</sequence>
<name>A0ABR1UGQ7_9PEZI</name>
<dbReference type="RefSeq" id="XP_066713519.1">
    <property type="nucleotide sequence ID" value="XM_066859930.1"/>
</dbReference>